<dbReference type="InterPro" id="IPR044492">
    <property type="entry name" value="P_typ_ATPase_HD_dom"/>
</dbReference>
<dbReference type="NCBIfam" id="TIGR01494">
    <property type="entry name" value="ATPase_P-type"/>
    <property type="match status" value="3"/>
</dbReference>
<dbReference type="InterPro" id="IPR023299">
    <property type="entry name" value="ATPase_P-typ_cyto_dom_N"/>
</dbReference>
<feature type="transmembrane region" description="Helical" evidence="12">
    <location>
        <begin position="58"/>
        <end position="77"/>
    </location>
</feature>
<organism evidence="14 15">
    <name type="scientific">Adhaeribacter soli</name>
    <dbReference type="NCBI Taxonomy" id="2607655"/>
    <lineage>
        <taxon>Bacteria</taxon>
        <taxon>Pseudomonadati</taxon>
        <taxon>Bacteroidota</taxon>
        <taxon>Cytophagia</taxon>
        <taxon>Cytophagales</taxon>
        <taxon>Hymenobacteraceae</taxon>
        <taxon>Adhaeribacter</taxon>
    </lineage>
</organism>
<reference evidence="14 15" key="1">
    <citation type="submission" date="2019-09" db="EMBL/GenBank/DDBJ databases">
        <title>Genome sequence of Adhaeribacter sp. M2.</title>
        <authorList>
            <person name="Srinivasan S."/>
        </authorList>
    </citation>
    <scope>NUCLEOTIDE SEQUENCE [LARGE SCALE GENOMIC DNA]</scope>
    <source>
        <strain evidence="14 15">M2</strain>
    </source>
</reference>
<dbReference type="InterPro" id="IPR023214">
    <property type="entry name" value="HAD_sf"/>
</dbReference>
<evidence type="ECO:0000256" key="6">
    <source>
        <dbReference type="ARBA" id="ARBA00022741"/>
    </source>
</evidence>
<dbReference type="GO" id="GO:0015662">
    <property type="term" value="F:P-type ion transporter activity"/>
    <property type="evidence" value="ECO:0007669"/>
    <property type="project" value="UniProtKB-ARBA"/>
</dbReference>
<dbReference type="InterPro" id="IPR008250">
    <property type="entry name" value="ATPase_P-typ_transduc_dom_A_sf"/>
</dbReference>
<dbReference type="GO" id="GO:0019829">
    <property type="term" value="F:ATPase-coupled monoatomic cation transmembrane transporter activity"/>
    <property type="evidence" value="ECO:0007669"/>
    <property type="project" value="UniProtKB-ARBA"/>
</dbReference>
<feature type="transmembrane region" description="Helical" evidence="12">
    <location>
        <begin position="722"/>
        <end position="742"/>
    </location>
</feature>
<dbReference type="PROSITE" id="PS00154">
    <property type="entry name" value="ATPASE_E1_E2"/>
    <property type="match status" value="1"/>
</dbReference>
<dbReference type="Gene3D" id="3.40.1110.10">
    <property type="entry name" value="Calcium-transporting ATPase, cytoplasmic domain N"/>
    <property type="match status" value="1"/>
</dbReference>
<feature type="transmembrane region" description="Helical" evidence="12">
    <location>
        <begin position="246"/>
        <end position="266"/>
    </location>
</feature>
<keyword evidence="15" id="KW-1185">Reference proteome</keyword>
<dbReference type="SFLD" id="SFLDS00003">
    <property type="entry name" value="Haloacid_Dehalogenase"/>
    <property type="match status" value="1"/>
</dbReference>
<dbReference type="SFLD" id="SFLDF00027">
    <property type="entry name" value="p-type_atpase"/>
    <property type="match status" value="1"/>
</dbReference>
<dbReference type="Proteomes" id="UP000326570">
    <property type="component" value="Unassembled WGS sequence"/>
</dbReference>
<evidence type="ECO:0000256" key="12">
    <source>
        <dbReference type="SAM" id="Phobius"/>
    </source>
</evidence>
<keyword evidence="4 12" id="KW-0812">Transmembrane</keyword>
<feature type="transmembrane region" description="Helical" evidence="12">
    <location>
        <begin position="83"/>
        <end position="103"/>
    </location>
</feature>
<dbReference type="Gene3D" id="2.70.150.10">
    <property type="entry name" value="Calcium-transporting ATPase, cytoplasmic transduction domain A"/>
    <property type="match status" value="1"/>
</dbReference>
<evidence type="ECO:0000256" key="8">
    <source>
        <dbReference type="ARBA" id="ARBA00022967"/>
    </source>
</evidence>
<keyword evidence="3" id="KW-1003">Cell membrane</keyword>
<dbReference type="Gene3D" id="3.40.50.1000">
    <property type="entry name" value="HAD superfamily/HAD-like"/>
    <property type="match status" value="1"/>
</dbReference>
<dbReference type="InterPro" id="IPR004014">
    <property type="entry name" value="ATPase_P-typ_cation-transptr_N"/>
</dbReference>
<comment type="caution">
    <text evidence="14">The sequence shown here is derived from an EMBL/GenBank/DDBJ whole genome shotgun (WGS) entry which is preliminary data.</text>
</comment>
<dbReference type="GO" id="GO:0140352">
    <property type="term" value="P:export from cell"/>
    <property type="evidence" value="ECO:0007669"/>
    <property type="project" value="UniProtKB-ARBA"/>
</dbReference>
<dbReference type="GO" id="GO:0016887">
    <property type="term" value="F:ATP hydrolysis activity"/>
    <property type="evidence" value="ECO:0007669"/>
    <property type="project" value="InterPro"/>
</dbReference>
<evidence type="ECO:0000313" key="14">
    <source>
        <dbReference type="EMBL" id="KAA9327328.1"/>
    </source>
</evidence>
<feature type="region of interest" description="Disordered" evidence="11">
    <location>
        <begin position="1"/>
        <end position="24"/>
    </location>
</feature>
<dbReference type="RefSeq" id="WP_150904832.1">
    <property type="nucleotide sequence ID" value="NZ_VTWT01000009.1"/>
</dbReference>
<keyword evidence="6" id="KW-0547">Nucleotide-binding</keyword>
<keyword evidence="10 12" id="KW-0472">Membrane</keyword>
<feature type="transmembrane region" description="Helical" evidence="12">
    <location>
        <begin position="272"/>
        <end position="298"/>
    </location>
</feature>
<dbReference type="SUPFAM" id="SSF81660">
    <property type="entry name" value="Metal cation-transporting ATPase, ATP-binding domain N"/>
    <property type="match status" value="1"/>
</dbReference>
<feature type="transmembrane region" description="Helical" evidence="12">
    <location>
        <begin position="853"/>
        <end position="878"/>
    </location>
</feature>
<feature type="domain" description="Cation-transporting P-type ATPase N-terminal" evidence="13">
    <location>
        <begin position="5"/>
        <end position="78"/>
    </location>
</feature>
<dbReference type="PANTHER" id="PTHR43294:SF21">
    <property type="entry name" value="CATION TRANSPORTING ATPASE"/>
    <property type="match status" value="1"/>
</dbReference>
<dbReference type="InterPro" id="IPR001757">
    <property type="entry name" value="P_typ_ATPase"/>
</dbReference>
<dbReference type="GO" id="GO:0098662">
    <property type="term" value="P:inorganic cation transmembrane transport"/>
    <property type="evidence" value="ECO:0007669"/>
    <property type="project" value="UniProtKB-ARBA"/>
</dbReference>
<name>A0A5N1ILU9_9BACT</name>
<dbReference type="InterPro" id="IPR006068">
    <property type="entry name" value="ATPase_P-typ_cation-transptr_C"/>
</dbReference>
<dbReference type="AlphaFoldDB" id="A0A5N1ILU9"/>
<dbReference type="Pfam" id="PF00689">
    <property type="entry name" value="Cation_ATPase_C"/>
    <property type="match status" value="1"/>
</dbReference>
<dbReference type="Pfam" id="PF00690">
    <property type="entry name" value="Cation_ATPase_N"/>
    <property type="match status" value="1"/>
</dbReference>
<dbReference type="SUPFAM" id="SSF81653">
    <property type="entry name" value="Calcium ATPase, transduction domain A"/>
    <property type="match status" value="1"/>
</dbReference>
<dbReference type="InterPro" id="IPR036412">
    <property type="entry name" value="HAD-like_sf"/>
</dbReference>
<dbReference type="Gene3D" id="1.20.1110.10">
    <property type="entry name" value="Calcium-transporting ATPase, transmembrane domain"/>
    <property type="match status" value="1"/>
</dbReference>
<comment type="subcellular location">
    <subcellularLocation>
        <location evidence="1">Cell membrane</location>
        <topology evidence="1">Multi-pass membrane protein</topology>
    </subcellularLocation>
</comment>
<dbReference type="GO" id="GO:0005886">
    <property type="term" value="C:plasma membrane"/>
    <property type="evidence" value="ECO:0007669"/>
    <property type="project" value="UniProtKB-SubCell"/>
</dbReference>
<dbReference type="InterPro" id="IPR023298">
    <property type="entry name" value="ATPase_P-typ_TM_dom_sf"/>
</dbReference>
<dbReference type="InterPro" id="IPR018303">
    <property type="entry name" value="ATPase_P-typ_P_site"/>
</dbReference>
<dbReference type="Pfam" id="PF13246">
    <property type="entry name" value="Cation_ATPase"/>
    <property type="match status" value="1"/>
</dbReference>
<evidence type="ECO:0000256" key="10">
    <source>
        <dbReference type="ARBA" id="ARBA00023136"/>
    </source>
</evidence>
<evidence type="ECO:0000259" key="13">
    <source>
        <dbReference type="SMART" id="SM00831"/>
    </source>
</evidence>
<evidence type="ECO:0000256" key="11">
    <source>
        <dbReference type="SAM" id="MobiDB-lite"/>
    </source>
</evidence>
<dbReference type="Pfam" id="PF00122">
    <property type="entry name" value="E1-E2_ATPase"/>
    <property type="match status" value="1"/>
</dbReference>
<dbReference type="SUPFAM" id="SSF56784">
    <property type="entry name" value="HAD-like"/>
    <property type="match status" value="1"/>
</dbReference>
<keyword evidence="9 12" id="KW-1133">Transmembrane helix</keyword>
<feature type="transmembrane region" description="Helical" evidence="12">
    <location>
        <begin position="763"/>
        <end position="785"/>
    </location>
</feature>
<dbReference type="GO" id="GO:0046873">
    <property type="term" value="F:metal ion transmembrane transporter activity"/>
    <property type="evidence" value="ECO:0007669"/>
    <property type="project" value="UniProtKB-ARBA"/>
</dbReference>
<dbReference type="PANTHER" id="PTHR43294">
    <property type="entry name" value="SODIUM/POTASSIUM-TRANSPORTING ATPASE SUBUNIT ALPHA"/>
    <property type="match status" value="1"/>
</dbReference>
<sequence>METQNWHNLTPEETLKELATSPAGLSEAEVEARLEKYGPNELQEKKGKSPLKMLWEQFTETMVLILLVAAIISGFLGKEVETIAILAIVVLFAVLGFVQEFRAEKAMAALKRMAVPTVRVRRENQVQDISATKLVPGDILLLETGNIVPADIRLLEAANLRLMEAALTGEAEAVEKSTEPLDKADLPIGDRVNMAYFGTNVTYGRGTGIVTGTGMNTELGKIATLLQEVKNLETPLQKRLDKLGEMLALLGVAAAALMLIIGVVLGEPLDEMFLTAVSLAVAVVPEGLPAVVTITLAIGSQRMLKRHALIRKLPAVETLGSVTVICSDKTGTLTENKMTAVVLQLAEQRIELREPDFSPSSDKYYKMALSIAATCNDATLQKQGDEYTALGDPTEGALVIAAAQAGLQNLEETFPRVDEYPFDSDRKRMTTVHRVQENAASPIPPSFSDTDFLAFTKGSVDGLLKICNQIRVQEETEPLTPEWLQRMQEANNLLAREGVRVLGLAYKMLPELPRNPEAELEQELTFVGMVGMIDPPRAAVKPAVAECREAGIRPVMITGDHPLTATAIAADLGFPDTGDALTGEMLLPLSDEELQEKVKHVSVFARVSPEDKLRIITALQNNGEIVSMTGDGVNDAPALKKANIGVAMGITGTDVAKEASDMVLLDDNFATIVASVEEGRVIYDNLVRFIRFSLGGNLGKVLVMLLAPFIGIHIALQPLQLLWLNLLTDGLMGLGLGVEPVEATTMQKPPRHPEQPILYGKDLTYVLWFGLLIGMISLGIGYLYFDPENHSDTTWQTMIFATIAFTQVGNAFGLRAEGYSSFSYKSNPLFIWLSLVTVGLQLLVIYLPVLRNIFGLTALSPQDLAIAFSMGIVTFLAARLEKWRRKKQLVKH</sequence>
<dbReference type="GO" id="GO:0046872">
    <property type="term" value="F:metal ion binding"/>
    <property type="evidence" value="ECO:0007669"/>
    <property type="project" value="UniProtKB-KW"/>
</dbReference>
<comment type="similarity">
    <text evidence="2">Belongs to the cation transport ATPase (P-type) (TC 3.A.3) family. Type IIA subfamily.</text>
</comment>
<dbReference type="PRINTS" id="PR00119">
    <property type="entry name" value="CATATPASE"/>
</dbReference>
<dbReference type="GO" id="GO:0005524">
    <property type="term" value="F:ATP binding"/>
    <property type="evidence" value="ECO:0007669"/>
    <property type="project" value="UniProtKB-KW"/>
</dbReference>
<evidence type="ECO:0000256" key="9">
    <source>
        <dbReference type="ARBA" id="ARBA00022989"/>
    </source>
</evidence>
<proteinExistence type="inferred from homology"/>
<protein>
    <submittedName>
        <fullName evidence="14">Cation-translocating P-type ATPase</fullName>
    </submittedName>
</protein>
<evidence type="ECO:0000313" key="15">
    <source>
        <dbReference type="Proteomes" id="UP000326570"/>
    </source>
</evidence>
<feature type="transmembrane region" description="Helical" evidence="12">
    <location>
        <begin position="698"/>
        <end position="716"/>
    </location>
</feature>
<dbReference type="FunFam" id="3.40.50.1000:FF:000028">
    <property type="entry name" value="Calcium-transporting P-type ATPase, putative"/>
    <property type="match status" value="1"/>
</dbReference>
<feature type="transmembrane region" description="Helical" evidence="12">
    <location>
        <begin position="797"/>
        <end position="817"/>
    </location>
</feature>
<evidence type="ECO:0000256" key="5">
    <source>
        <dbReference type="ARBA" id="ARBA00022723"/>
    </source>
</evidence>
<keyword evidence="8" id="KW-1278">Translocase</keyword>
<dbReference type="SMART" id="SM00831">
    <property type="entry name" value="Cation_ATPase_N"/>
    <property type="match status" value="1"/>
</dbReference>
<accession>A0A5N1ILU9</accession>
<dbReference type="InterPro" id="IPR059000">
    <property type="entry name" value="ATPase_P-type_domA"/>
</dbReference>
<evidence type="ECO:0000256" key="2">
    <source>
        <dbReference type="ARBA" id="ARBA00005675"/>
    </source>
</evidence>
<dbReference type="PRINTS" id="PR00120">
    <property type="entry name" value="HATPASE"/>
</dbReference>
<dbReference type="CDD" id="cd02089">
    <property type="entry name" value="P-type_ATPase_Ca_prok"/>
    <property type="match status" value="1"/>
</dbReference>
<dbReference type="SUPFAM" id="SSF81665">
    <property type="entry name" value="Calcium ATPase, transmembrane domain M"/>
    <property type="match status" value="1"/>
</dbReference>
<dbReference type="EMBL" id="VTWT01000009">
    <property type="protein sequence ID" value="KAA9327328.1"/>
    <property type="molecule type" value="Genomic_DNA"/>
</dbReference>
<dbReference type="FunFam" id="3.40.50.1000:FF:000001">
    <property type="entry name" value="Phospholipid-transporting ATPase IC"/>
    <property type="match status" value="1"/>
</dbReference>
<keyword evidence="5" id="KW-0479">Metal-binding</keyword>
<dbReference type="FunFam" id="2.70.150.10:FF:000016">
    <property type="entry name" value="Calcium-transporting P-type ATPase putative"/>
    <property type="match status" value="1"/>
</dbReference>
<evidence type="ECO:0000256" key="4">
    <source>
        <dbReference type="ARBA" id="ARBA00022692"/>
    </source>
</evidence>
<feature type="transmembrane region" description="Helical" evidence="12">
    <location>
        <begin position="829"/>
        <end position="847"/>
    </location>
</feature>
<evidence type="ECO:0000256" key="1">
    <source>
        <dbReference type="ARBA" id="ARBA00004651"/>
    </source>
</evidence>
<evidence type="ECO:0000256" key="3">
    <source>
        <dbReference type="ARBA" id="ARBA00022475"/>
    </source>
</evidence>
<dbReference type="SFLD" id="SFLDG00002">
    <property type="entry name" value="C1.7:_P-type_atpase_like"/>
    <property type="match status" value="1"/>
</dbReference>
<gene>
    <name evidence="14" type="ORF">F0P94_15535</name>
</gene>
<evidence type="ECO:0000256" key="7">
    <source>
        <dbReference type="ARBA" id="ARBA00022840"/>
    </source>
</evidence>
<dbReference type="InterPro" id="IPR050510">
    <property type="entry name" value="Cation_transp_ATPase_P-type"/>
</dbReference>
<keyword evidence="7" id="KW-0067">ATP-binding</keyword>